<keyword evidence="1 3" id="KW-0479">Metal-binding</keyword>
<evidence type="ECO:0000313" key="8">
    <source>
        <dbReference type="RefSeq" id="XP_055878837.1"/>
    </source>
</evidence>
<dbReference type="PANTHER" id="PTHR15379:SF2">
    <property type="entry name" value="CELL GROWTH REGULATOR WITH RING FINGER DOMAIN PROTEIN 1"/>
    <property type="match status" value="1"/>
</dbReference>
<feature type="region of interest" description="Disordered" evidence="4">
    <location>
        <begin position="263"/>
        <end position="305"/>
    </location>
</feature>
<dbReference type="PANTHER" id="PTHR15379">
    <property type="entry name" value="CELL GROWTH REGULATOR WITH RING FINGER DOMAIN PROTEIN 1"/>
    <property type="match status" value="1"/>
</dbReference>
<accession>A0A9W2ZUU7</accession>
<keyword evidence="2" id="KW-0862">Zinc</keyword>
<dbReference type="OMA" id="WGVCIRE"/>
<evidence type="ECO:0000256" key="4">
    <source>
        <dbReference type="SAM" id="MobiDB-lite"/>
    </source>
</evidence>
<keyword evidence="5" id="KW-1133">Transmembrane helix</keyword>
<keyword evidence="7" id="KW-1185">Reference proteome</keyword>
<keyword evidence="5" id="KW-0812">Transmembrane</keyword>
<organism evidence="7 8">
    <name type="scientific">Biomphalaria glabrata</name>
    <name type="common">Bloodfluke planorb</name>
    <name type="synonym">Freshwater snail</name>
    <dbReference type="NCBI Taxonomy" id="6526"/>
    <lineage>
        <taxon>Eukaryota</taxon>
        <taxon>Metazoa</taxon>
        <taxon>Spiralia</taxon>
        <taxon>Lophotrochozoa</taxon>
        <taxon>Mollusca</taxon>
        <taxon>Gastropoda</taxon>
        <taxon>Heterobranchia</taxon>
        <taxon>Euthyneura</taxon>
        <taxon>Panpulmonata</taxon>
        <taxon>Hygrophila</taxon>
        <taxon>Lymnaeoidea</taxon>
        <taxon>Planorbidae</taxon>
        <taxon>Biomphalaria</taxon>
    </lineage>
</organism>
<feature type="domain" description="RING-type" evidence="6">
    <location>
        <begin position="314"/>
        <end position="349"/>
    </location>
</feature>
<feature type="compositionally biased region" description="Basic and acidic residues" evidence="4">
    <location>
        <begin position="275"/>
        <end position="291"/>
    </location>
</feature>
<dbReference type="OrthoDB" id="10251219at2759"/>
<dbReference type="RefSeq" id="XP_055878837.1">
    <property type="nucleotide sequence ID" value="XM_056022862.1"/>
</dbReference>
<protein>
    <submittedName>
        <fullName evidence="8">Cell growth regulator with RING finger domain protein 1-like</fullName>
    </submittedName>
</protein>
<dbReference type="Pfam" id="PF13920">
    <property type="entry name" value="zf-C3HC4_3"/>
    <property type="match status" value="1"/>
</dbReference>
<feature type="transmembrane region" description="Helical" evidence="5">
    <location>
        <begin position="12"/>
        <end position="45"/>
    </location>
</feature>
<dbReference type="InterPro" id="IPR013083">
    <property type="entry name" value="Znf_RING/FYVE/PHD"/>
</dbReference>
<dbReference type="GO" id="GO:0008270">
    <property type="term" value="F:zinc ion binding"/>
    <property type="evidence" value="ECO:0007669"/>
    <property type="project" value="UniProtKB-KW"/>
</dbReference>
<evidence type="ECO:0000313" key="7">
    <source>
        <dbReference type="Proteomes" id="UP001165740"/>
    </source>
</evidence>
<evidence type="ECO:0000256" key="3">
    <source>
        <dbReference type="PROSITE-ProRule" id="PRU00175"/>
    </source>
</evidence>
<dbReference type="SUPFAM" id="SSF57850">
    <property type="entry name" value="RING/U-box"/>
    <property type="match status" value="1"/>
</dbReference>
<keyword evidence="1 3" id="KW-0863">Zinc-finger</keyword>
<evidence type="ECO:0000259" key="6">
    <source>
        <dbReference type="PROSITE" id="PS50089"/>
    </source>
</evidence>
<evidence type="ECO:0000256" key="2">
    <source>
        <dbReference type="ARBA" id="ARBA00022833"/>
    </source>
</evidence>
<gene>
    <name evidence="8" type="primary">LOC129925010</name>
</gene>
<dbReference type="CDD" id="cd16787">
    <property type="entry name" value="mRING-HC-C3HC5_CGRF1"/>
    <property type="match status" value="1"/>
</dbReference>
<proteinExistence type="predicted"/>
<evidence type="ECO:0000256" key="1">
    <source>
        <dbReference type="ARBA" id="ARBA00022771"/>
    </source>
</evidence>
<dbReference type="PROSITE" id="PS50089">
    <property type="entry name" value="ZF_RING_2"/>
    <property type="match status" value="1"/>
</dbReference>
<sequence length="401" mass="44435">MYTKTKMASLTLLWLASYSNLTSIIVIVLCFFAMTIFIGFVSISWDQSGRTGIATGVAQRNMVKVCNPFVLHLAQTNTQLKDGLHMKLSNLCPSKIFIIWGAKINPFHDLILKTGRHICSVLESGDYLALEALHADQVSFPEAGEHNLSLPCPAAVSSQILGDMPRVRYPVSVFTLVNDEQIVTSLPDEDNSILGLVSIIHLQDDKVTQNSHIIRQFVKTTGVQLYSLQPLYLSSGSEVSRVNKSEATSTTLDDFSQENILDTGTIKSGKNTRNNPKDISNHPENDKDSDVTHSSSGSDSEGSDVEEKPRVSECVVCQSRQAKCALLPCRHACVCLGCFKLLDRCPMCRGDIDSYFLLSDSDEDSLEEDSVTDLQHLAVSEYFSQAWERLNIRLNTFLGFR</sequence>
<name>A0A9W2ZUU7_BIOGL</name>
<dbReference type="Proteomes" id="UP001165740">
    <property type="component" value="Chromosome 3"/>
</dbReference>
<dbReference type="AlphaFoldDB" id="A0A9W2ZUU7"/>
<dbReference type="Gene3D" id="3.30.40.10">
    <property type="entry name" value="Zinc/RING finger domain, C3HC4 (zinc finger)"/>
    <property type="match status" value="1"/>
</dbReference>
<dbReference type="InterPro" id="IPR042496">
    <property type="entry name" value="CGRF1"/>
</dbReference>
<dbReference type="InterPro" id="IPR001841">
    <property type="entry name" value="Znf_RING"/>
</dbReference>
<evidence type="ECO:0000256" key="5">
    <source>
        <dbReference type="SAM" id="Phobius"/>
    </source>
</evidence>
<reference evidence="8" key="1">
    <citation type="submission" date="2025-08" db="UniProtKB">
        <authorList>
            <consortium name="RefSeq"/>
        </authorList>
    </citation>
    <scope>IDENTIFICATION</scope>
</reference>
<keyword evidence="5" id="KW-0472">Membrane</keyword>
<feature type="compositionally biased region" description="Polar residues" evidence="4">
    <location>
        <begin position="263"/>
        <end position="274"/>
    </location>
</feature>
<dbReference type="GeneID" id="129925010"/>
<dbReference type="GO" id="GO:0030308">
    <property type="term" value="P:negative regulation of cell growth"/>
    <property type="evidence" value="ECO:0007669"/>
    <property type="project" value="TreeGrafter"/>
</dbReference>